<sequence>MSHRSRGCLRCRQRRVKCDRRRPSCQRCLTRNELCVGYRDEVDLLFQNETEKVVLKSTSKSATSSSSSSTSSRNRSSGRRTRSRSVEPSPVTEPLDTSAVQVPSSHRPWLKKSHAGHQSASLEDQAVSIFMDAYVIHPCNESSSPGFLEHLPCLFGEVNVQGRYALRWAVQAAAFANLSREEDAETMAHRALECYGEALGALGKSLAEKRKAPDDYDLMAVVMLDIFETLFLSQSSSTTASHTQGMAHILRLRGHEQFYDARGWGLFRLAHHRLVSIDVILIQDTPSNPSNSASLPSKQKQQLAKQMPPLPESKLWLENLNDNMSSVRLEKDALEISTICHRANEVLQSLNSGAIDFAELIQLVLEMIRLDQETAHWRNGPEWAFRSITKSHVIGNKEGINKLPDTIQLHRDLWMAYEWNYHRTARIILHQRLLACLDKASSMPNAREHIEAEATMRDLEFSSLFQIELLADEVLSTVPQCLGDVDHLGQCLCDSSSPPRHQAVGAYLLLWPIKIIKSTDGKCTASQKAAASAVFERIRECTGMKTNLGALSLI</sequence>
<reference evidence="4 5" key="1">
    <citation type="journal article" date="2021" name="Nat. Commun.">
        <title>Genetic determinants of endophytism in the Arabidopsis root mycobiome.</title>
        <authorList>
            <person name="Mesny F."/>
            <person name="Miyauchi S."/>
            <person name="Thiergart T."/>
            <person name="Pickel B."/>
            <person name="Atanasova L."/>
            <person name="Karlsson M."/>
            <person name="Huettel B."/>
            <person name="Barry K.W."/>
            <person name="Haridas S."/>
            <person name="Chen C."/>
            <person name="Bauer D."/>
            <person name="Andreopoulos W."/>
            <person name="Pangilinan J."/>
            <person name="LaButti K."/>
            <person name="Riley R."/>
            <person name="Lipzen A."/>
            <person name="Clum A."/>
            <person name="Drula E."/>
            <person name="Henrissat B."/>
            <person name="Kohler A."/>
            <person name="Grigoriev I.V."/>
            <person name="Martin F.M."/>
            <person name="Hacquard S."/>
        </authorList>
    </citation>
    <scope>NUCLEOTIDE SEQUENCE [LARGE SCALE GENOMIC DNA]</scope>
    <source>
        <strain evidence="4 5">MPI-CAGE-CH-0241</strain>
    </source>
</reference>
<dbReference type="CDD" id="cd00067">
    <property type="entry name" value="GAL4"/>
    <property type="match status" value="1"/>
</dbReference>
<dbReference type="Proteomes" id="UP000777438">
    <property type="component" value="Unassembled WGS sequence"/>
</dbReference>
<dbReference type="GO" id="GO:0008270">
    <property type="term" value="F:zinc ion binding"/>
    <property type="evidence" value="ECO:0007669"/>
    <property type="project" value="InterPro"/>
</dbReference>
<organism evidence="4 5">
    <name type="scientific">Thelonectria olida</name>
    <dbReference type="NCBI Taxonomy" id="1576542"/>
    <lineage>
        <taxon>Eukaryota</taxon>
        <taxon>Fungi</taxon>
        <taxon>Dikarya</taxon>
        <taxon>Ascomycota</taxon>
        <taxon>Pezizomycotina</taxon>
        <taxon>Sordariomycetes</taxon>
        <taxon>Hypocreomycetidae</taxon>
        <taxon>Hypocreales</taxon>
        <taxon>Nectriaceae</taxon>
        <taxon>Thelonectria</taxon>
    </lineage>
</organism>
<dbReference type="OrthoDB" id="2991872at2759"/>
<dbReference type="PROSITE" id="PS50048">
    <property type="entry name" value="ZN2_CY6_FUNGAL_2"/>
    <property type="match status" value="1"/>
</dbReference>
<dbReference type="GO" id="GO:0000981">
    <property type="term" value="F:DNA-binding transcription factor activity, RNA polymerase II-specific"/>
    <property type="evidence" value="ECO:0007669"/>
    <property type="project" value="InterPro"/>
</dbReference>
<gene>
    <name evidence="4" type="ORF">B0T10DRAFT_558455</name>
</gene>
<keyword evidence="1" id="KW-0539">Nucleus</keyword>
<dbReference type="SMART" id="SM00066">
    <property type="entry name" value="GAL4"/>
    <property type="match status" value="1"/>
</dbReference>
<dbReference type="EMBL" id="JAGPYM010000005">
    <property type="protein sequence ID" value="KAH6894310.1"/>
    <property type="molecule type" value="Genomic_DNA"/>
</dbReference>
<accession>A0A9P8WAM4</accession>
<dbReference type="InterPro" id="IPR053175">
    <property type="entry name" value="DHMBA_Reg_Transcription_Factor"/>
</dbReference>
<dbReference type="Pfam" id="PF00172">
    <property type="entry name" value="Zn_clus"/>
    <property type="match status" value="1"/>
</dbReference>
<evidence type="ECO:0000256" key="2">
    <source>
        <dbReference type="SAM" id="MobiDB-lite"/>
    </source>
</evidence>
<feature type="compositionally biased region" description="Low complexity" evidence="2">
    <location>
        <begin position="57"/>
        <end position="75"/>
    </location>
</feature>
<dbReference type="Gene3D" id="4.10.240.10">
    <property type="entry name" value="Zn(2)-C6 fungal-type DNA-binding domain"/>
    <property type="match status" value="1"/>
</dbReference>
<comment type="caution">
    <text evidence="4">The sequence shown here is derived from an EMBL/GenBank/DDBJ whole genome shotgun (WGS) entry which is preliminary data.</text>
</comment>
<proteinExistence type="predicted"/>
<evidence type="ECO:0000259" key="3">
    <source>
        <dbReference type="PROSITE" id="PS50048"/>
    </source>
</evidence>
<dbReference type="AlphaFoldDB" id="A0A9P8WAM4"/>
<feature type="region of interest" description="Disordered" evidence="2">
    <location>
        <begin position="56"/>
        <end position="117"/>
    </location>
</feature>
<dbReference type="InterPro" id="IPR036864">
    <property type="entry name" value="Zn2-C6_fun-type_DNA-bd_sf"/>
</dbReference>
<evidence type="ECO:0000256" key="1">
    <source>
        <dbReference type="ARBA" id="ARBA00023242"/>
    </source>
</evidence>
<feature type="domain" description="Zn(2)-C6 fungal-type" evidence="3">
    <location>
        <begin position="7"/>
        <end position="36"/>
    </location>
</feature>
<dbReference type="SUPFAM" id="SSF57701">
    <property type="entry name" value="Zn2/Cys6 DNA-binding domain"/>
    <property type="match status" value="1"/>
</dbReference>
<keyword evidence="5" id="KW-1185">Reference proteome</keyword>
<evidence type="ECO:0000313" key="4">
    <source>
        <dbReference type="EMBL" id="KAH6894310.1"/>
    </source>
</evidence>
<name>A0A9P8WAM4_9HYPO</name>
<dbReference type="InterPro" id="IPR001138">
    <property type="entry name" value="Zn2Cys6_DnaBD"/>
</dbReference>
<evidence type="ECO:0000313" key="5">
    <source>
        <dbReference type="Proteomes" id="UP000777438"/>
    </source>
</evidence>
<protein>
    <recommendedName>
        <fullName evidence="3">Zn(2)-C6 fungal-type domain-containing protein</fullName>
    </recommendedName>
</protein>
<dbReference type="PROSITE" id="PS00463">
    <property type="entry name" value="ZN2_CY6_FUNGAL_1"/>
    <property type="match status" value="1"/>
</dbReference>
<dbReference type="PANTHER" id="PTHR38791">
    <property type="entry name" value="ZN(II)2CYS6 TRANSCRIPTION FACTOR (EUROFUNG)-RELATED-RELATED"/>
    <property type="match status" value="1"/>
</dbReference>